<protein>
    <submittedName>
        <fullName evidence="1">Uncharacterized protein</fullName>
    </submittedName>
</protein>
<dbReference type="AlphaFoldDB" id="A0A6G3ZUN8"/>
<evidence type="ECO:0000313" key="1">
    <source>
        <dbReference type="EMBL" id="NEW05936.1"/>
    </source>
</evidence>
<comment type="caution">
    <text evidence="1">The sequence shown here is derived from an EMBL/GenBank/DDBJ whole genome shotgun (WGS) entry which is preliminary data.</text>
</comment>
<gene>
    <name evidence="1" type="ORF">GK047_07925</name>
</gene>
<proteinExistence type="predicted"/>
<sequence length="50" mass="5686">MWIVSDVAIGRAVTRSDRYKVAVKLAKERIGKNFNDYVAQVEKLLGEFIS</sequence>
<reference evidence="1" key="1">
    <citation type="submission" date="2020-02" db="EMBL/GenBank/DDBJ databases">
        <authorList>
            <person name="Shen X.-R."/>
            <person name="Zhang Y.-X."/>
        </authorList>
    </citation>
    <scope>NUCLEOTIDE SEQUENCE</scope>
    <source>
        <strain evidence="1">SYP-B3998</strain>
    </source>
</reference>
<dbReference type="EMBL" id="JAAIKC010000002">
    <property type="protein sequence ID" value="NEW05936.1"/>
    <property type="molecule type" value="Genomic_DNA"/>
</dbReference>
<organism evidence="1">
    <name type="scientific">Paenibacillus sp. SYP-B3998</name>
    <dbReference type="NCBI Taxonomy" id="2678564"/>
    <lineage>
        <taxon>Bacteria</taxon>
        <taxon>Bacillati</taxon>
        <taxon>Bacillota</taxon>
        <taxon>Bacilli</taxon>
        <taxon>Bacillales</taxon>
        <taxon>Paenibacillaceae</taxon>
        <taxon>Paenibacillus</taxon>
    </lineage>
</organism>
<name>A0A6G3ZUN8_9BACL</name>
<dbReference type="RefSeq" id="WP_163943882.1">
    <property type="nucleotide sequence ID" value="NZ_JAAIKC010000002.1"/>
</dbReference>
<accession>A0A6G3ZUN8</accession>